<dbReference type="EMBL" id="JAUFPN010000142">
    <property type="protein sequence ID" value="MDN3565230.1"/>
    <property type="molecule type" value="Genomic_DNA"/>
</dbReference>
<dbReference type="SUPFAM" id="SSF55729">
    <property type="entry name" value="Acyl-CoA N-acyltransferases (Nat)"/>
    <property type="match status" value="1"/>
</dbReference>
<dbReference type="PANTHER" id="PTHR43877">
    <property type="entry name" value="AMINOALKYLPHOSPHONATE N-ACETYLTRANSFERASE-RELATED-RELATED"/>
    <property type="match status" value="1"/>
</dbReference>
<protein>
    <submittedName>
        <fullName evidence="4">GNAT family N-acetyltransferase</fullName>
    </submittedName>
</protein>
<gene>
    <name evidence="4" type="ORF">QWZ14_12740</name>
</gene>
<dbReference type="CDD" id="cd04301">
    <property type="entry name" value="NAT_SF"/>
    <property type="match status" value="1"/>
</dbReference>
<keyword evidence="5" id="KW-1185">Reference proteome</keyword>
<dbReference type="InterPro" id="IPR050832">
    <property type="entry name" value="Bact_Acetyltransf"/>
</dbReference>
<dbReference type="PANTHER" id="PTHR43877:SF2">
    <property type="entry name" value="AMINOALKYLPHOSPHONATE N-ACETYLTRANSFERASE-RELATED"/>
    <property type="match status" value="1"/>
</dbReference>
<dbReference type="InterPro" id="IPR016181">
    <property type="entry name" value="Acyl_CoA_acyltransferase"/>
</dbReference>
<dbReference type="InterPro" id="IPR000182">
    <property type="entry name" value="GNAT_dom"/>
</dbReference>
<proteinExistence type="predicted"/>
<keyword evidence="1" id="KW-0808">Transferase</keyword>
<organism evidence="4 5">
    <name type="scientific">Paeniroseomonas aquatica</name>
    <dbReference type="NCBI Taxonomy" id="373043"/>
    <lineage>
        <taxon>Bacteria</taxon>
        <taxon>Pseudomonadati</taxon>
        <taxon>Pseudomonadota</taxon>
        <taxon>Alphaproteobacteria</taxon>
        <taxon>Acetobacterales</taxon>
        <taxon>Acetobacteraceae</taxon>
        <taxon>Paeniroseomonas</taxon>
    </lineage>
</organism>
<sequence>MSIRPARAGEAPRLAAIVEAAYGPWVPIVGRRPFPMQDDYAARIAAGQAWVLEDAGAIAGLVVIEREADHLLLDNIAIDPARQGRGDGRALLDFVEAEARRLGLAEVRLYTNLLMERNIALYARRGYAETGRRQEQGFARVFMAKSLSGCAARAPR</sequence>
<comment type="caution">
    <text evidence="4">The sequence shown here is derived from an EMBL/GenBank/DDBJ whole genome shotgun (WGS) entry which is preliminary data.</text>
</comment>
<dbReference type="PROSITE" id="PS51186">
    <property type="entry name" value="GNAT"/>
    <property type="match status" value="1"/>
</dbReference>
<dbReference type="Gene3D" id="3.40.630.30">
    <property type="match status" value="1"/>
</dbReference>
<dbReference type="Pfam" id="PF00583">
    <property type="entry name" value="Acetyltransf_1"/>
    <property type="match status" value="1"/>
</dbReference>
<name>A0ABT8A655_9PROT</name>
<feature type="domain" description="N-acetyltransferase" evidence="3">
    <location>
        <begin position="1"/>
        <end position="148"/>
    </location>
</feature>
<keyword evidence="2" id="KW-0012">Acyltransferase</keyword>
<accession>A0ABT8A655</accession>
<evidence type="ECO:0000256" key="2">
    <source>
        <dbReference type="ARBA" id="ARBA00023315"/>
    </source>
</evidence>
<dbReference type="Proteomes" id="UP001529369">
    <property type="component" value="Unassembled WGS sequence"/>
</dbReference>
<dbReference type="RefSeq" id="WP_290317046.1">
    <property type="nucleotide sequence ID" value="NZ_JAUFPN010000142.1"/>
</dbReference>
<evidence type="ECO:0000256" key="1">
    <source>
        <dbReference type="ARBA" id="ARBA00022679"/>
    </source>
</evidence>
<evidence type="ECO:0000313" key="5">
    <source>
        <dbReference type="Proteomes" id="UP001529369"/>
    </source>
</evidence>
<evidence type="ECO:0000313" key="4">
    <source>
        <dbReference type="EMBL" id="MDN3565230.1"/>
    </source>
</evidence>
<reference evidence="5" key="1">
    <citation type="journal article" date="2019" name="Int. J. Syst. Evol. Microbiol.">
        <title>The Global Catalogue of Microorganisms (GCM) 10K type strain sequencing project: providing services to taxonomists for standard genome sequencing and annotation.</title>
        <authorList>
            <consortium name="The Broad Institute Genomics Platform"/>
            <consortium name="The Broad Institute Genome Sequencing Center for Infectious Disease"/>
            <person name="Wu L."/>
            <person name="Ma J."/>
        </authorList>
    </citation>
    <scope>NUCLEOTIDE SEQUENCE [LARGE SCALE GENOMIC DNA]</scope>
    <source>
        <strain evidence="5">CECT 7131</strain>
    </source>
</reference>
<evidence type="ECO:0000259" key="3">
    <source>
        <dbReference type="PROSITE" id="PS51186"/>
    </source>
</evidence>